<reference evidence="2" key="1">
    <citation type="submission" date="2021-03" db="EMBL/GenBank/DDBJ databases">
        <title>Draft genome sequence of rust myrtle Austropuccinia psidii MF-1, a brazilian biotype.</title>
        <authorList>
            <person name="Quecine M.C."/>
            <person name="Pachon D.M.R."/>
            <person name="Bonatelli M.L."/>
            <person name="Correr F.H."/>
            <person name="Franceschini L.M."/>
            <person name="Leite T.F."/>
            <person name="Margarido G.R.A."/>
            <person name="Almeida C.A."/>
            <person name="Ferrarezi J.A."/>
            <person name="Labate C.A."/>
        </authorList>
    </citation>
    <scope>NUCLEOTIDE SEQUENCE</scope>
    <source>
        <strain evidence="2">MF-1</strain>
    </source>
</reference>
<comment type="caution">
    <text evidence="2">The sequence shown here is derived from an EMBL/GenBank/DDBJ whole genome shotgun (WGS) entry which is preliminary data.</text>
</comment>
<sequence length="161" mass="18760">MSEFMIQRKILRKCEGDLENSVKRRTTQKSSEGDIINILHQETTRTRIVSSRVNIKTRFNTPWKYFVEKNPNENSNNMTYRSVDTIGKCHIFQRTTNLANTCSKNGKINKIGIKKEPDVEKDDLNEENSDDKSSIFSEFSKDMENMNVKFEVMESCSHLPQ</sequence>
<evidence type="ECO:0000313" key="3">
    <source>
        <dbReference type="Proteomes" id="UP000765509"/>
    </source>
</evidence>
<organism evidence="2 3">
    <name type="scientific">Austropuccinia psidii MF-1</name>
    <dbReference type="NCBI Taxonomy" id="1389203"/>
    <lineage>
        <taxon>Eukaryota</taxon>
        <taxon>Fungi</taxon>
        <taxon>Dikarya</taxon>
        <taxon>Basidiomycota</taxon>
        <taxon>Pucciniomycotina</taxon>
        <taxon>Pucciniomycetes</taxon>
        <taxon>Pucciniales</taxon>
        <taxon>Sphaerophragmiaceae</taxon>
        <taxon>Austropuccinia</taxon>
    </lineage>
</organism>
<feature type="compositionally biased region" description="Acidic residues" evidence="1">
    <location>
        <begin position="119"/>
        <end position="129"/>
    </location>
</feature>
<dbReference type="Proteomes" id="UP000765509">
    <property type="component" value="Unassembled WGS sequence"/>
</dbReference>
<name>A0A9Q3FIH2_9BASI</name>
<accession>A0A9Q3FIH2</accession>
<protein>
    <submittedName>
        <fullName evidence="2">Uncharacterized protein</fullName>
    </submittedName>
</protein>
<dbReference type="EMBL" id="AVOT02042602">
    <property type="protein sequence ID" value="MBW0538025.1"/>
    <property type="molecule type" value="Genomic_DNA"/>
</dbReference>
<evidence type="ECO:0000313" key="2">
    <source>
        <dbReference type="EMBL" id="MBW0538025.1"/>
    </source>
</evidence>
<keyword evidence="3" id="KW-1185">Reference proteome</keyword>
<dbReference type="AlphaFoldDB" id="A0A9Q3FIH2"/>
<proteinExistence type="predicted"/>
<feature type="region of interest" description="Disordered" evidence="1">
    <location>
        <begin position="118"/>
        <end position="137"/>
    </location>
</feature>
<evidence type="ECO:0000256" key="1">
    <source>
        <dbReference type="SAM" id="MobiDB-lite"/>
    </source>
</evidence>
<gene>
    <name evidence="2" type="ORF">O181_077740</name>
</gene>